<keyword evidence="7" id="KW-0493">Microtubule</keyword>
<evidence type="ECO:0000256" key="6">
    <source>
        <dbReference type="ARBA" id="ARBA00022618"/>
    </source>
</evidence>
<feature type="compositionally biased region" description="Basic and acidic residues" evidence="13">
    <location>
        <begin position="43"/>
        <end position="59"/>
    </location>
</feature>
<dbReference type="InterPro" id="IPR033341">
    <property type="entry name" value="SKA3"/>
</dbReference>
<evidence type="ECO:0000256" key="4">
    <source>
        <dbReference type="ARBA" id="ARBA00022454"/>
    </source>
</evidence>
<proteinExistence type="inferred from homology"/>
<gene>
    <name evidence="14" type="ORF">BaRGS_00021000</name>
</gene>
<dbReference type="GO" id="GO:0005874">
    <property type="term" value="C:microtubule"/>
    <property type="evidence" value="ECO:0007669"/>
    <property type="project" value="UniProtKB-KW"/>
</dbReference>
<feature type="region of interest" description="Disordered" evidence="13">
    <location>
        <begin position="219"/>
        <end position="241"/>
    </location>
</feature>
<dbReference type="Gene3D" id="6.10.250.1400">
    <property type="match status" value="1"/>
</dbReference>
<comment type="caution">
    <text evidence="14">The sequence shown here is derived from an EMBL/GenBank/DDBJ whole genome shotgun (WGS) entry which is preliminary data.</text>
</comment>
<keyword evidence="12" id="KW-0137">Centromere</keyword>
<keyword evidence="9" id="KW-0995">Kinetochore</keyword>
<evidence type="ECO:0000313" key="14">
    <source>
        <dbReference type="EMBL" id="KAK7487733.1"/>
    </source>
</evidence>
<sequence>MTSDPVRTETQKTPFFTTLRRLARQVDSGIKDIQLKLETQPGHGEDSHVASKTLRESKKEMEALKKNARSSLADMRKRNGEFEKMLQLCRDVVDHQLNQLTAIQEYLGQYGYIPSQDTPEKESKVSEMRMSPRLEDFGISSYTLNMMNNRPPPQQSDFKVPSAVPVNNGCKTRHDSVPTPFQTKGLTVTPSLFSSQYRKEATNDGMSPSLSCSPANTVFKPPNRAEAGESAPVPTSPEQPGLAKALDFTDSPVPPVLHTPGMKQIPRMREFMAQSQKGDDQLSSPVPPVFLTPGLKQIPTKAEMTQEAAPGRRVAKQLKLGDDPQAVDSPVPPVLKTPGIKQITKGSSNLASDLAGKESAAFAGRGWTEESEVPKTPELTFSLKVLTVF</sequence>
<keyword evidence="15" id="KW-1185">Reference proteome</keyword>
<keyword evidence="10" id="KW-0206">Cytoskeleton</keyword>
<dbReference type="AlphaFoldDB" id="A0ABD0KKJ9"/>
<comment type="subcellular location">
    <subcellularLocation>
        <location evidence="2">Chromosome</location>
        <location evidence="2">Centromere</location>
        <location evidence="2">Kinetochore</location>
    </subcellularLocation>
    <subcellularLocation>
        <location evidence="1">Cytoplasm</location>
        <location evidence="1">Cytoskeleton</location>
        <location evidence="1">Spindle</location>
    </subcellularLocation>
</comment>
<reference evidence="14 15" key="1">
    <citation type="journal article" date="2023" name="Sci. Data">
        <title>Genome assembly of the Korean intertidal mud-creeper Batillaria attramentaria.</title>
        <authorList>
            <person name="Patra A.K."/>
            <person name="Ho P.T."/>
            <person name="Jun S."/>
            <person name="Lee S.J."/>
            <person name="Kim Y."/>
            <person name="Won Y.J."/>
        </authorList>
    </citation>
    <scope>NUCLEOTIDE SEQUENCE [LARGE SCALE GENOMIC DNA]</scope>
    <source>
        <strain evidence="14">Wonlab-2016</strain>
    </source>
</reference>
<organism evidence="14 15">
    <name type="scientific">Batillaria attramentaria</name>
    <dbReference type="NCBI Taxonomy" id="370345"/>
    <lineage>
        <taxon>Eukaryota</taxon>
        <taxon>Metazoa</taxon>
        <taxon>Spiralia</taxon>
        <taxon>Lophotrochozoa</taxon>
        <taxon>Mollusca</taxon>
        <taxon>Gastropoda</taxon>
        <taxon>Caenogastropoda</taxon>
        <taxon>Sorbeoconcha</taxon>
        <taxon>Cerithioidea</taxon>
        <taxon>Batillariidae</taxon>
        <taxon>Batillaria</taxon>
    </lineage>
</organism>
<keyword evidence="4" id="KW-0158">Chromosome</keyword>
<evidence type="ECO:0000256" key="9">
    <source>
        <dbReference type="ARBA" id="ARBA00022838"/>
    </source>
</evidence>
<evidence type="ECO:0000256" key="2">
    <source>
        <dbReference type="ARBA" id="ARBA00004629"/>
    </source>
</evidence>
<evidence type="ECO:0008006" key="16">
    <source>
        <dbReference type="Google" id="ProtNLM"/>
    </source>
</evidence>
<evidence type="ECO:0000256" key="7">
    <source>
        <dbReference type="ARBA" id="ARBA00022701"/>
    </source>
</evidence>
<name>A0ABD0KKJ9_9CAEN</name>
<evidence type="ECO:0000256" key="13">
    <source>
        <dbReference type="SAM" id="MobiDB-lite"/>
    </source>
</evidence>
<dbReference type="EMBL" id="JACVVK020000160">
    <property type="protein sequence ID" value="KAK7487733.1"/>
    <property type="molecule type" value="Genomic_DNA"/>
</dbReference>
<dbReference type="PANTHER" id="PTHR48118">
    <property type="entry name" value="SPINDLE AND KINETOCHORE-ASSOCIATED PROTEIN 3"/>
    <property type="match status" value="1"/>
</dbReference>
<dbReference type="PANTHER" id="PTHR48118:SF1">
    <property type="entry name" value="SPINDLE AND KINETOCHORE-ASSOCIATED PROTEIN 3"/>
    <property type="match status" value="1"/>
</dbReference>
<comment type="similarity">
    <text evidence="3">Belongs to the SKA3 family.</text>
</comment>
<feature type="region of interest" description="Disordered" evidence="13">
    <location>
        <begin position="36"/>
        <end position="59"/>
    </location>
</feature>
<evidence type="ECO:0000256" key="8">
    <source>
        <dbReference type="ARBA" id="ARBA00022776"/>
    </source>
</evidence>
<evidence type="ECO:0000256" key="5">
    <source>
        <dbReference type="ARBA" id="ARBA00022490"/>
    </source>
</evidence>
<accession>A0ABD0KKJ9</accession>
<evidence type="ECO:0000256" key="11">
    <source>
        <dbReference type="ARBA" id="ARBA00023306"/>
    </source>
</evidence>
<keyword evidence="6" id="KW-0132">Cell division</keyword>
<dbReference type="GO" id="GO:0005819">
    <property type="term" value="C:spindle"/>
    <property type="evidence" value="ECO:0007669"/>
    <property type="project" value="UniProtKB-SubCell"/>
</dbReference>
<keyword evidence="5" id="KW-0963">Cytoplasm</keyword>
<keyword evidence="11" id="KW-0131">Cell cycle</keyword>
<dbReference type="Proteomes" id="UP001519460">
    <property type="component" value="Unassembled WGS sequence"/>
</dbReference>
<keyword evidence="8" id="KW-0498">Mitosis</keyword>
<evidence type="ECO:0000256" key="10">
    <source>
        <dbReference type="ARBA" id="ARBA00023212"/>
    </source>
</evidence>
<evidence type="ECO:0000256" key="1">
    <source>
        <dbReference type="ARBA" id="ARBA00004186"/>
    </source>
</evidence>
<dbReference type="GO" id="GO:0051301">
    <property type="term" value="P:cell division"/>
    <property type="evidence" value="ECO:0007669"/>
    <property type="project" value="UniProtKB-KW"/>
</dbReference>
<dbReference type="GO" id="GO:0000776">
    <property type="term" value="C:kinetochore"/>
    <property type="evidence" value="ECO:0007669"/>
    <property type="project" value="UniProtKB-KW"/>
</dbReference>
<evidence type="ECO:0000256" key="3">
    <source>
        <dbReference type="ARBA" id="ARBA00007716"/>
    </source>
</evidence>
<evidence type="ECO:0000313" key="15">
    <source>
        <dbReference type="Proteomes" id="UP001519460"/>
    </source>
</evidence>
<protein>
    <recommendedName>
        <fullName evidence="16">Spindle and kinetochore-associated protein 3</fullName>
    </recommendedName>
</protein>
<evidence type="ECO:0000256" key="12">
    <source>
        <dbReference type="ARBA" id="ARBA00023328"/>
    </source>
</evidence>